<gene>
    <name evidence="1" type="ORF">KDI_45960</name>
</gene>
<evidence type="ECO:0000313" key="1">
    <source>
        <dbReference type="EMBL" id="GCF11032.1"/>
    </source>
</evidence>
<dbReference type="EMBL" id="BIXY01000091">
    <property type="protein sequence ID" value="GCF11032.1"/>
    <property type="molecule type" value="Genomic_DNA"/>
</dbReference>
<protein>
    <submittedName>
        <fullName evidence="1">Uncharacterized protein</fullName>
    </submittedName>
</protein>
<dbReference type="AlphaFoldDB" id="A0A5A5TI86"/>
<sequence length="79" mass="9067">MKNCSCGQCEECRVRVALLEFARHRNYAAFEWMPSSTILGTAQGWQTFSRTHTVREMFWVLHMAHVKEGYTSGLEPVAS</sequence>
<comment type="caution">
    <text evidence="1">The sequence shown here is derived from an EMBL/GenBank/DDBJ whole genome shotgun (WGS) entry which is preliminary data.</text>
</comment>
<dbReference type="OrthoDB" id="164407at2"/>
<reference evidence="1 2" key="1">
    <citation type="submission" date="2019-01" db="EMBL/GenBank/DDBJ databases">
        <title>Draft genome sequence of Dictyobacter sp. Uno17.</title>
        <authorList>
            <person name="Wang C.M."/>
            <person name="Zheng Y."/>
            <person name="Sakai Y."/>
            <person name="Abe K."/>
            <person name="Yokota A."/>
            <person name="Yabe S."/>
        </authorList>
    </citation>
    <scope>NUCLEOTIDE SEQUENCE [LARGE SCALE GENOMIC DNA]</scope>
    <source>
        <strain evidence="1 2">Uno17</strain>
    </source>
</reference>
<evidence type="ECO:0000313" key="2">
    <source>
        <dbReference type="Proteomes" id="UP000322530"/>
    </source>
</evidence>
<organism evidence="1 2">
    <name type="scientific">Dictyobacter arantiisoli</name>
    <dbReference type="NCBI Taxonomy" id="2014874"/>
    <lineage>
        <taxon>Bacteria</taxon>
        <taxon>Bacillati</taxon>
        <taxon>Chloroflexota</taxon>
        <taxon>Ktedonobacteria</taxon>
        <taxon>Ktedonobacterales</taxon>
        <taxon>Dictyobacteraceae</taxon>
        <taxon>Dictyobacter</taxon>
    </lineage>
</organism>
<dbReference type="RefSeq" id="WP_149403881.1">
    <property type="nucleotide sequence ID" value="NZ_BIXY01000091.1"/>
</dbReference>
<dbReference type="Proteomes" id="UP000322530">
    <property type="component" value="Unassembled WGS sequence"/>
</dbReference>
<keyword evidence="2" id="KW-1185">Reference proteome</keyword>
<proteinExistence type="predicted"/>
<accession>A0A5A5TI86</accession>
<name>A0A5A5TI86_9CHLR</name>